<accession>A0A835FD54</accession>
<evidence type="ECO:0000313" key="4">
    <source>
        <dbReference type="EMBL" id="KAF8742541.1"/>
    </source>
</evidence>
<feature type="transmembrane region" description="Helical" evidence="2">
    <location>
        <begin position="341"/>
        <end position="363"/>
    </location>
</feature>
<evidence type="ECO:0000313" key="5">
    <source>
        <dbReference type="Proteomes" id="UP000636709"/>
    </source>
</evidence>
<feature type="region of interest" description="Disordered" evidence="1">
    <location>
        <begin position="771"/>
        <end position="882"/>
    </location>
</feature>
<dbReference type="EMBL" id="JACEFO010001284">
    <property type="protein sequence ID" value="KAF8742541.1"/>
    <property type="molecule type" value="Genomic_DNA"/>
</dbReference>
<evidence type="ECO:0000256" key="1">
    <source>
        <dbReference type="SAM" id="MobiDB-lite"/>
    </source>
</evidence>
<dbReference type="Pfam" id="PF13968">
    <property type="entry name" value="DUF4220"/>
    <property type="match status" value="1"/>
</dbReference>
<gene>
    <name evidence="4" type="ORF">HU200_013605</name>
</gene>
<keyword evidence="2" id="KW-0472">Membrane</keyword>
<feature type="domain" description="DUF4220" evidence="3">
    <location>
        <begin position="66"/>
        <end position="431"/>
    </location>
</feature>
<dbReference type="Proteomes" id="UP000636709">
    <property type="component" value="Unassembled WGS sequence"/>
</dbReference>
<evidence type="ECO:0000256" key="2">
    <source>
        <dbReference type="SAM" id="Phobius"/>
    </source>
</evidence>
<dbReference type="AlphaFoldDB" id="A0A835FD54"/>
<dbReference type="PANTHER" id="PTHR31325">
    <property type="entry name" value="OS01G0798800 PROTEIN-RELATED"/>
    <property type="match status" value="1"/>
</dbReference>
<protein>
    <recommendedName>
        <fullName evidence="3">DUF4220 domain-containing protein</fullName>
    </recommendedName>
</protein>
<keyword evidence="2" id="KW-1133">Transmembrane helix</keyword>
<reference evidence="4" key="1">
    <citation type="submission" date="2020-07" db="EMBL/GenBank/DDBJ databases">
        <title>Genome sequence and genetic diversity analysis of an under-domesticated orphan crop, white fonio (Digitaria exilis).</title>
        <authorList>
            <person name="Bennetzen J.L."/>
            <person name="Chen S."/>
            <person name="Ma X."/>
            <person name="Wang X."/>
            <person name="Yssel A.E.J."/>
            <person name="Chaluvadi S.R."/>
            <person name="Johnson M."/>
            <person name="Gangashetty P."/>
            <person name="Hamidou F."/>
            <person name="Sanogo M.D."/>
            <person name="Zwaenepoel A."/>
            <person name="Wallace J."/>
            <person name="Van De Peer Y."/>
            <person name="Van Deynze A."/>
        </authorList>
    </citation>
    <scope>NUCLEOTIDE SEQUENCE</scope>
    <source>
        <tissue evidence="4">Leaves</tissue>
    </source>
</reference>
<feature type="transmembrane region" description="Helical" evidence="2">
    <location>
        <begin position="308"/>
        <end position="329"/>
    </location>
</feature>
<comment type="caution">
    <text evidence="4">The sequence shown here is derived from an EMBL/GenBank/DDBJ whole genome shotgun (WGS) entry which is preliminary data.</text>
</comment>
<proteinExistence type="predicted"/>
<keyword evidence="5" id="KW-1185">Reference proteome</keyword>
<name>A0A835FD54_9POAL</name>
<sequence>MIGYVLTLAMLWAVAPQLWNKWGFRSCVLVSLGANVVLRLLSRARRRSASGRWAAKGQRVRLLILWGLYQLAEAATASAISSLTLCDSDVTEDEKQVVALWAAFLLLHLGGPDNLTAYAQEDNKLSTRKWFEMIGHFVGVGYAIYKYTYHGGGGGGSRVLFAASVVVSGAGVIRYLERAYALSKANLDKMQEDASSSEGSSSKKKREDCHRCHSIDGKMDQLRYRIGKLQWKLCDREALLLAQDLFPIWRHAMVDSSVILPDSGRHLASEEILRLEWGCMCKVAEMELSLMYEVLYTKAIVAHSFKGWYYLTRFLSPLCTAAAALLFWLHRQHQQQGKIRGSFVGITYALLLIDFLLDLAWLLRALGSTWAYAYMQTQAPAWLRHQVICPGSWHYLHHLVVRVDPMSWLLCRDPINYRTWSGTIGQYNLLRECTTTRHSLWPDWLETKEMLYLSELHGKVKELLFQRVQAILLEAIETDDHDTAECYSMEDIRSKWGEKAFDLRNPEGRRIDLFPELDIHDVVAPKFGKEFEEDVLVWHIATCMVLQYIRQRQRRSDVRGPPLVLPARSEDHATAIAVMSEYMMFLVAVRRDMLPGLVLHSLFKVTRETLVDIWNEHKHTPLLRPEDNRKAPTNEEKLGLILRRMKVEGEEEGSIKIEGTEGTELLWDAVTLFRSLMLAGDTPADRVRRENAIESRVTVRRRRRVPVPELLEFIFNVWVDKLVYASVRCSRESHANQLSAGGGLTTVLWMVIQHAGPFRFRTAELRPIYFDIPRPGAPPPSQSQPPPPPKSRPPPPPPPPKSKPPPPPKSQPPPPPPPPVPVSPAPPPMTWPWPWPWPSVPVPTPPAHSPPAPPDQDEDEDEDSDDEDTEQYNRPIEYITLY</sequence>
<dbReference type="Pfam" id="PF04578">
    <property type="entry name" value="DUF594"/>
    <property type="match status" value="1"/>
</dbReference>
<dbReference type="InterPro" id="IPR007658">
    <property type="entry name" value="DUF594"/>
</dbReference>
<dbReference type="InterPro" id="IPR025315">
    <property type="entry name" value="DUF4220"/>
</dbReference>
<organism evidence="4 5">
    <name type="scientific">Digitaria exilis</name>
    <dbReference type="NCBI Taxonomy" id="1010633"/>
    <lineage>
        <taxon>Eukaryota</taxon>
        <taxon>Viridiplantae</taxon>
        <taxon>Streptophyta</taxon>
        <taxon>Embryophyta</taxon>
        <taxon>Tracheophyta</taxon>
        <taxon>Spermatophyta</taxon>
        <taxon>Magnoliopsida</taxon>
        <taxon>Liliopsida</taxon>
        <taxon>Poales</taxon>
        <taxon>Poaceae</taxon>
        <taxon>PACMAD clade</taxon>
        <taxon>Panicoideae</taxon>
        <taxon>Panicodae</taxon>
        <taxon>Paniceae</taxon>
        <taxon>Anthephorinae</taxon>
        <taxon>Digitaria</taxon>
    </lineage>
</organism>
<dbReference type="OrthoDB" id="695796at2759"/>
<evidence type="ECO:0000259" key="3">
    <source>
        <dbReference type="Pfam" id="PF13968"/>
    </source>
</evidence>
<keyword evidence="2" id="KW-0812">Transmembrane</keyword>
<feature type="compositionally biased region" description="Pro residues" evidence="1">
    <location>
        <begin position="775"/>
        <end position="854"/>
    </location>
</feature>
<feature type="compositionally biased region" description="Acidic residues" evidence="1">
    <location>
        <begin position="855"/>
        <end position="870"/>
    </location>
</feature>